<reference evidence="7 8" key="1">
    <citation type="submission" date="2019-03" db="EMBL/GenBank/DDBJ databases">
        <title>Genomic Encyclopedia of Type Strains, Phase IV (KMG-IV): sequencing the most valuable type-strain genomes for metagenomic binning, comparative biology and taxonomic classification.</title>
        <authorList>
            <person name="Goeker M."/>
        </authorList>
    </citation>
    <scope>NUCLEOTIDE SEQUENCE [LARGE SCALE GENOMIC DNA]</scope>
    <source>
        <strain evidence="7 8">DSM 26377</strain>
    </source>
</reference>
<keyword evidence="3" id="KW-0804">Transcription</keyword>
<feature type="domain" description="Response regulatory" evidence="6">
    <location>
        <begin position="6"/>
        <end position="121"/>
    </location>
</feature>
<keyword evidence="4" id="KW-0597">Phosphoprotein</keyword>
<dbReference type="Pfam" id="PF00196">
    <property type="entry name" value="GerE"/>
    <property type="match status" value="1"/>
</dbReference>
<dbReference type="RefSeq" id="WP_133881610.1">
    <property type="nucleotide sequence ID" value="NZ_MWIN01000010.1"/>
</dbReference>
<accession>A0A4R7P3S8</accession>
<keyword evidence="1" id="KW-0805">Transcription regulation</keyword>
<feature type="modified residue" description="4-aspartylphosphate" evidence="4">
    <location>
        <position position="56"/>
    </location>
</feature>
<dbReference type="Pfam" id="PF00072">
    <property type="entry name" value="Response_reg"/>
    <property type="match status" value="1"/>
</dbReference>
<dbReference type="CDD" id="cd17537">
    <property type="entry name" value="REC_FixJ"/>
    <property type="match status" value="1"/>
</dbReference>
<dbReference type="PROSITE" id="PS50110">
    <property type="entry name" value="RESPONSE_REGULATORY"/>
    <property type="match status" value="1"/>
</dbReference>
<evidence type="ECO:0000256" key="2">
    <source>
        <dbReference type="ARBA" id="ARBA00023125"/>
    </source>
</evidence>
<dbReference type="SMART" id="SM00448">
    <property type="entry name" value="REC"/>
    <property type="match status" value="1"/>
</dbReference>
<dbReference type="PANTHER" id="PTHR44688">
    <property type="entry name" value="DNA-BINDING TRANSCRIPTIONAL ACTIVATOR DEVR_DOSR"/>
    <property type="match status" value="1"/>
</dbReference>
<evidence type="ECO:0000259" key="5">
    <source>
        <dbReference type="PROSITE" id="PS50043"/>
    </source>
</evidence>
<dbReference type="PANTHER" id="PTHR44688:SF16">
    <property type="entry name" value="DNA-BINDING TRANSCRIPTIONAL ACTIVATOR DEVR_DOSR"/>
    <property type="match status" value="1"/>
</dbReference>
<dbReference type="PRINTS" id="PR00038">
    <property type="entry name" value="HTHLUXR"/>
</dbReference>
<dbReference type="Gene3D" id="3.40.50.2300">
    <property type="match status" value="1"/>
</dbReference>
<comment type="caution">
    <text evidence="7">The sequence shown here is derived from an EMBL/GenBank/DDBJ whole genome shotgun (WGS) entry which is preliminary data.</text>
</comment>
<evidence type="ECO:0000256" key="1">
    <source>
        <dbReference type="ARBA" id="ARBA00023015"/>
    </source>
</evidence>
<dbReference type="EMBL" id="SOBT01000009">
    <property type="protein sequence ID" value="TDU28019.1"/>
    <property type="molecule type" value="Genomic_DNA"/>
</dbReference>
<dbReference type="AlphaFoldDB" id="A0A4R7P3S8"/>
<organism evidence="7 8">
    <name type="scientific">Panacagrimonas perspica</name>
    <dbReference type="NCBI Taxonomy" id="381431"/>
    <lineage>
        <taxon>Bacteria</taxon>
        <taxon>Pseudomonadati</taxon>
        <taxon>Pseudomonadota</taxon>
        <taxon>Gammaproteobacteria</taxon>
        <taxon>Nevskiales</taxon>
        <taxon>Nevskiaceae</taxon>
        <taxon>Panacagrimonas</taxon>
    </lineage>
</organism>
<dbReference type="GO" id="GO:0006355">
    <property type="term" value="P:regulation of DNA-templated transcription"/>
    <property type="evidence" value="ECO:0007669"/>
    <property type="project" value="InterPro"/>
</dbReference>
<dbReference type="GO" id="GO:0000160">
    <property type="term" value="P:phosphorelay signal transduction system"/>
    <property type="evidence" value="ECO:0007669"/>
    <property type="project" value="InterPro"/>
</dbReference>
<keyword evidence="2" id="KW-0238">DNA-binding</keyword>
<name>A0A4R7P3S8_9GAMM</name>
<evidence type="ECO:0000256" key="4">
    <source>
        <dbReference type="PROSITE-ProRule" id="PRU00169"/>
    </source>
</evidence>
<dbReference type="SUPFAM" id="SSF52172">
    <property type="entry name" value="CheY-like"/>
    <property type="match status" value="1"/>
</dbReference>
<evidence type="ECO:0000256" key="3">
    <source>
        <dbReference type="ARBA" id="ARBA00023163"/>
    </source>
</evidence>
<evidence type="ECO:0000259" key="6">
    <source>
        <dbReference type="PROSITE" id="PS50110"/>
    </source>
</evidence>
<dbReference type="PROSITE" id="PS00622">
    <property type="entry name" value="HTH_LUXR_1"/>
    <property type="match status" value="1"/>
</dbReference>
<proteinExistence type="predicted"/>
<sequence length="206" mass="23167">MSDTIHIFLVDDEPDVTRGLSWLLESVNLQAEAHQQAGSFLESLERHSGPACAVLDLRMPGLSGIEVMERMVARRPDVPIIFLSAHGDVPSAVRAMKLGAFDFLQKPFNPQQFLECINRARLGAVERHAEWLKRRDYDQSLARLSGREREVLELMLDGGSSKEIGRKLDISPKTVDVHRANILRKLEVANARELTSRFRAAVKKDS</sequence>
<protein>
    <submittedName>
        <fullName evidence="7">FixJ family two-component response regulator</fullName>
    </submittedName>
</protein>
<dbReference type="InterPro" id="IPR000792">
    <property type="entry name" value="Tscrpt_reg_LuxR_C"/>
</dbReference>
<dbReference type="Proteomes" id="UP000295341">
    <property type="component" value="Unassembled WGS sequence"/>
</dbReference>
<dbReference type="OrthoDB" id="9802186at2"/>
<dbReference type="SUPFAM" id="SSF46894">
    <property type="entry name" value="C-terminal effector domain of the bipartite response regulators"/>
    <property type="match status" value="1"/>
</dbReference>
<evidence type="ECO:0000313" key="8">
    <source>
        <dbReference type="Proteomes" id="UP000295341"/>
    </source>
</evidence>
<dbReference type="Gene3D" id="1.10.10.10">
    <property type="entry name" value="Winged helix-like DNA-binding domain superfamily/Winged helix DNA-binding domain"/>
    <property type="match status" value="1"/>
</dbReference>
<dbReference type="InterPro" id="IPR036388">
    <property type="entry name" value="WH-like_DNA-bd_sf"/>
</dbReference>
<dbReference type="CDD" id="cd06170">
    <property type="entry name" value="LuxR_C_like"/>
    <property type="match status" value="1"/>
</dbReference>
<feature type="domain" description="HTH luxR-type" evidence="5">
    <location>
        <begin position="137"/>
        <end position="202"/>
    </location>
</feature>
<dbReference type="InterPro" id="IPR011006">
    <property type="entry name" value="CheY-like_superfamily"/>
</dbReference>
<dbReference type="InterPro" id="IPR016032">
    <property type="entry name" value="Sig_transdc_resp-reg_C-effctor"/>
</dbReference>
<dbReference type="PROSITE" id="PS50043">
    <property type="entry name" value="HTH_LUXR_2"/>
    <property type="match status" value="1"/>
</dbReference>
<keyword evidence="8" id="KW-1185">Reference proteome</keyword>
<evidence type="ECO:0000313" key="7">
    <source>
        <dbReference type="EMBL" id="TDU28019.1"/>
    </source>
</evidence>
<dbReference type="SMART" id="SM00421">
    <property type="entry name" value="HTH_LUXR"/>
    <property type="match status" value="1"/>
</dbReference>
<gene>
    <name evidence="7" type="ORF">DFR24_2378</name>
</gene>
<dbReference type="GO" id="GO:0003677">
    <property type="term" value="F:DNA binding"/>
    <property type="evidence" value="ECO:0007669"/>
    <property type="project" value="UniProtKB-KW"/>
</dbReference>
<dbReference type="InterPro" id="IPR001789">
    <property type="entry name" value="Sig_transdc_resp-reg_receiver"/>
</dbReference>